<accession>A0ABX8Q491</accession>
<protein>
    <submittedName>
        <fullName evidence="1">Uncharacterized protein</fullName>
    </submittedName>
</protein>
<reference evidence="1 2" key="1">
    <citation type="journal article" date="2020" name="Microorganisms">
        <title>Reliable Identification of Environmental Pseudomonas Isolates Using the rpoD Gene.</title>
        <authorList>
            <consortium name="The Broad Institute Genome Sequencing Platform"/>
            <person name="Girard L."/>
            <person name="Lood C."/>
            <person name="Rokni-Zadeh H."/>
            <person name="van Noort V."/>
            <person name="Lavigne R."/>
            <person name="De Mot R."/>
        </authorList>
    </citation>
    <scope>NUCLEOTIDE SEQUENCE [LARGE SCALE GENOMIC DNA]</scope>
    <source>
        <strain evidence="1 2">ZA 5.3</strain>
    </source>
</reference>
<keyword evidence="2" id="KW-1185">Reference proteome</keyword>
<proteinExistence type="predicted"/>
<evidence type="ECO:0000313" key="1">
    <source>
        <dbReference type="EMBL" id="QXI08332.1"/>
    </source>
</evidence>
<dbReference type="RefSeq" id="WP_186616730.1">
    <property type="nucleotide sequence ID" value="NZ_CP077089.1"/>
</dbReference>
<name>A0ABX8Q491_9PSED</name>
<organism evidence="1 2">
    <name type="scientific">Pseudomonas tensinigenes</name>
    <dbReference type="NCBI Taxonomy" id="2745511"/>
    <lineage>
        <taxon>Bacteria</taxon>
        <taxon>Pseudomonadati</taxon>
        <taxon>Pseudomonadota</taxon>
        <taxon>Gammaproteobacteria</taxon>
        <taxon>Pseudomonadales</taxon>
        <taxon>Pseudomonadaceae</taxon>
        <taxon>Pseudomonas</taxon>
    </lineage>
</organism>
<dbReference type="EMBL" id="CP077089">
    <property type="protein sequence ID" value="QXI08332.1"/>
    <property type="molecule type" value="Genomic_DNA"/>
</dbReference>
<sequence>MNKLYTYEPGIQLCEQPTNSLTLDFMSFTIFCASTQELWSVWKEMSEYLATDWPVILKWRTVGYSLEDQKIQEIFLRKDIEKTLKANGFLRKN</sequence>
<evidence type="ECO:0000313" key="2">
    <source>
        <dbReference type="Proteomes" id="UP000646386"/>
    </source>
</evidence>
<gene>
    <name evidence="1" type="ORF">HU718_011720</name>
</gene>
<reference evidence="1 2" key="2">
    <citation type="journal article" date="2021" name="Microorganisms">
        <title>The Ever-Expanding Pseudomonas Genus: Description of 43 New Species and Partition of the Pseudomonas putida Group.</title>
        <authorList>
            <person name="Girard L."/>
            <person name="Lood C."/>
            <person name="Hofte M."/>
            <person name="Vandamme P."/>
            <person name="Rokni-Zadeh H."/>
            <person name="van Noort V."/>
            <person name="Lavigne R."/>
            <person name="De Mot R."/>
        </authorList>
    </citation>
    <scope>NUCLEOTIDE SEQUENCE [LARGE SCALE GENOMIC DNA]</scope>
    <source>
        <strain evidence="1 2">ZA 5.3</strain>
    </source>
</reference>
<dbReference type="Proteomes" id="UP000646386">
    <property type="component" value="Chromosome"/>
</dbReference>